<gene>
    <name evidence="4" type="ordered locus">Nhal_2014</name>
</gene>
<dbReference type="AlphaFoldDB" id="D5C4D7"/>
<keyword evidence="5" id="KW-1185">Reference proteome</keyword>
<dbReference type="EMBL" id="CP001798">
    <property type="protein sequence ID" value="ADE15121.1"/>
    <property type="molecule type" value="Genomic_DNA"/>
</dbReference>
<feature type="transmembrane region" description="Helical" evidence="2">
    <location>
        <begin position="69"/>
        <end position="90"/>
    </location>
</feature>
<dbReference type="eggNOG" id="ENOG503322E">
    <property type="taxonomic scope" value="Bacteria"/>
</dbReference>
<keyword evidence="2" id="KW-0812">Transmembrane</keyword>
<evidence type="ECO:0000256" key="2">
    <source>
        <dbReference type="SAM" id="Phobius"/>
    </source>
</evidence>
<feature type="region of interest" description="Disordered" evidence="1">
    <location>
        <begin position="121"/>
        <end position="158"/>
    </location>
</feature>
<dbReference type="STRING" id="472759.Nhal_2014"/>
<keyword evidence="3" id="KW-0732">Signal</keyword>
<proteinExistence type="predicted"/>
<evidence type="ECO:0000256" key="1">
    <source>
        <dbReference type="SAM" id="MobiDB-lite"/>
    </source>
</evidence>
<keyword evidence="2" id="KW-0472">Membrane</keyword>
<dbReference type="RefSeq" id="WP_013032987.1">
    <property type="nucleotide sequence ID" value="NC_013960.1"/>
</dbReference>
<evidence type="ECO:0008006" key="6">
    <source>
        <dbReference type="Google" id="ProtNLM"/>
    </source>
</evidence>
<dbReference type="OrthoDB" id="332175at2"/>
<sequence>MAKFKQKFLAYLLCLAFFSSATSFPLLANAADTSMQSYDRSRTGSSYAETEDEPRYFRMIGDLLIGRPLLLVATGLGTGIFLASLPFSLLGGNVKEAADTLVVGPARQTFVRCLGCRMSAVGSGSNQHPETSETSMQEGSSRTPVNKHTPFHGIPPTD</sequence>
<evidence type="ECO:0000313" key="4">
    <source>
        <dbReference type="EMBL" id="ADE15121.1"/>
    </source>
</evidence>
<reference evidence="5" key="1">
    <citation type="submission" date="2010-04" db="EMBL/GenBank/DDBJ databases">
        <title>Complete genome sequence of Nitrosococcus halophilus Nc4, a salt-adapted, aerobic obligate ammonia-oxidizing sulfur purple bacterium.</title>
        <authorList>
            <consortium name="US DOE Joint Genome Institute"/>
            <person name="Campbell M.A."/>
            <person name="Malfatti S.A."/>
            <person name="Chain P.S.G."/>
            <person name="Heidelberg J.F."/>
            <person name="Ward B.B."/>
            <person name="Klotz M.G."/>
        </authorList>
    </citation>
    <scope>NUCLEOTIDE SEQUENCE [LARGE SCALE GENOMIC DNA]</scope>
    <source>
        <strain evidence="5">Nc4</strain>
    </source>
</reference>
<feature type="chain" id="PRO_5003069366" description="Multidrug transporter" evidence="3">
    <location>
        <begin position="31"/>
        <end position="158"/>
    </location>
</feature>
<dbReference type="Proteomes" id="UP000001844">
    <property type="component" value="Chromosome"/>
</dbReference>
<evidence type="ECO:0000313" key="5">
    <source>
        <dbReference type="Proteomes" id="UP000001844"/>
    </source>
</evidence>
<organism evidence="4 5">
    <name type="scientific">Nitrosococcus halophilus (strain Nc4)</name>
    <dbReference type="NCBI Taxonomy" id="472759"/>
    <lineage>
        <taxon>Bacteria</taxon>
        <taxon>Pseudomonadati</taxon>
        <taxon>Pseudomonadota</taxon>
        <taxon>Gammaproteobacteria</taxon>
        <taxon>Chromatiales</taxon>
        <taxon>Chromatiaceae</taxon>
        <taxon>Nitrosococcus</taxon>
    </lineage>
</organism>
<evidence type="ECO:0000256" key="3">
    <source>
        <dbReference type="SAM" id="SignalP"/>
    </source>
</evidence>
<dbReference type="KEGG" id="nhl:Nhal_2014"/>
<accession>D5C4D7</accession>
<feature type="signal peptide" evidence="3">
    <location>
        <begin position="1"/>
        <end position="30"/>
    </location>
</feature>
<feature type="compositionally biased region" description="Polar residues" evidence="1">
    <location>
        <begin position="122"/>
        <end position="146"/>
    </location>
</feature>
<protein>
    <recommendedName>
        <fullName evidence="6">Multidrug transporter</fullName>
    </recommendedName>
</protein>
<keyword evidence="2" id="KW-1133">Transmembrane helix</keyword>
<dbReference type="HOGENOM" id="CLU_1711320_0_0_6"/>
<name>D5C4D7_NITHN</name>